<organism evidence="2 3">
    <name type="scientific">Halostagnicola kamekurae</name>
    <dbReference type="NCBI Taxonomy" id="619731"/>
    <lineage>
        <taxon>Archaea</taxon>
        <taxon>Methanobacteriati</taxon>
        <taxon>Methanobacteriota</taxon>
        <taxon>Stenosarchaea group</taxon>
        <taxon>Halobacteria</taxon>
        <taxon>Halobacteriales</taxon>
        <taxon>Natrialbaceae</taxon>
        <taxon>Halostagnicola</taxon>
    </lineage>
</organism>
<sequence>MGTLDDVFVVDAVSHAYNQAESNFRVPRYAEQVADIGIGLEDAMPEQYKRTPETFLSDWPVEYTEDVLFRESQTDFSVFHPQSITVFHDGLTALEKAQAFVERNPTRGAALGSIDAVGLDDPQAELTRQVEAFDPHGVKVYPSYWEESGTHHKFTMDDPEVAFPLWEHVADLGLDVVAVHKAMPFGAVPMDSYEVGDVEEAAASFPDLTFEIVHGGLTFARETGWQIARFPNVYVNLELTLAEAVTTPKTFAETMQDLLYAGGKRAIDKIIWGTGAPHFHPQLLLERFWEFDFPEMESLSGSFTITQADKRKILGENFADAHGFDLDELEARTTDDEYSDAALVEEPWSTTGFEVASP</sequence>
<dbReference type="Gene3D" id="3.20.20.140">
    <property type="entry name" value="Metal-dependent hydrolases"/>
    <property type="match status" value="1"/>
</dbReference>
<gene>
    <name evidence="2" type="ORF">SAMN04488556_1419</name>
</gene>
<dbReference type="Pfam" id="PF04909">
    <property type="entry name" value="Amidohydro_2"/>
    <property type="match status" value="1"/>
</dbReference>
<dbReference type="RefSeq" id="WP_092902987.1">
    <property type="nucleotide sequence ID" value="NZ_FOZS01000001.1"/>
</dbReference>
<keyword evidence="3" id="KW-1185">Reference proteome</keyword>
<dbReference type="AlphaFoldDB" id="A0A1I6QPG4"/>
<evidence type="ECO:0000259" key="1">
    <source>
        <dbReference type="Pfam" id="PF04909"/>
    </source>
</evidence>
<evidence type="ECO:0000313" key="3">
    <source>
        <dbReference type="Proteomes" id="UP000199199"/>
    </source>
</evidence>
<dbReference type="GO" id="GO:0016787">
    <property type="term" value="F:hydrolase activity"/>
    <property type="evidence" value="ECO:0007669"/>
    <property type="project" value="InterPro"/>
</dbReference>
<protein>
    <recommendedName>
        <fullName evidence="1">Amidohydrolase-related domain-containing protein</fullName>
    </recommendedName>
</protein>
<dbReference type="SUPFAM" id="SSF51556">
    <property type="entry name" value="Metallo-dependent hydrolases"/>
    <property type="match status" value="1"/>
</dbReference>
<dbReference type="PANTHER" id="PTHR42889">
    <property type="entry name" value="BLR3681 PROTEIN"/>
    <property type="match status" value="1"/>
</dbReference>
<dbReference type="Proteomes" id="UP000199199">
    <property type="component" value="Unassembled WGS sequence"/>
</dbReference>
<feature type="domain" description="Amidohydrolase-related" evidence="1">
    <location>
        <begin position="106"/>
        <end position="317"/>
    </location>
</feature>
<dbReference type="PANTHER" id="PTHR42889:SF1">
    <property type="entry name" value="BLR3681 PROTEIN"/>
    <property type="match status" value="1"/>
</dbReference>
<dbReference type="InterPro" id="IPR032466">
    <property type="entry name" value="Metal_Hydrolase"/>
</dbReference>
<name>A0A1I6QPG4_9EURY</name>
<dbReference type="OrthoDB" id="34429at2157"/>
<dbReference type="InterPro" id="IPR006680">
    <property type="entry name" value="Amidohydro-rel"/>
</dbReference>
<proteinExistence type="predicted"/>
<evidence type="ECO:0000313" key="2">
    <source>
        <dbReference type="EMBL" id="SFS54250.1"/>
    </source>
</evidence>
<dbReference type="EMBL" id="FOZS01000001">
    <property type="protein sequence ID" value="SFS54250.1"/>
    <property type="molecule type" value="Genomic_DNA"/>
</dbReference>
<reference evidence="3" key="1">
    <citation type="submission" date="2016-10" db="EMBL/GenBank/DDBJ databases">
        <authorList>
            <person name="Varghese N."/>
            <person name="Submissions S."/>
        </authorList>
    </citation>
    <scope>NUCLEOTIDE SEQUENCE [LARGE SCALE GENOMIC DNA]</scope>
    <source>
        <strain evidence="3">DSM 22427</strain>
    </source>
</reference>
<accession>A0A1I6QPG4</accession>